<gene>
    <name evidence="1" type="ORF">TrCOL_g3646</name>
</gene>
<accession>A0A9W7GNV0</accession>
<reference evidence="2" key="1">
    <citation type="journal article" date="2023" name="Commun. Biol.">
        <title>Genome analysis of Parmales, the sister group of diatoms, reveals the evolutionary specialization of diatoms from phago-mixotrophs to photoautotrophs.</title>
        <authorList>
            <person name="Ban H."/>
            <person name="Sato S."/>
            <person name="Yoshikawa S."/>
            <person name="Yamada K."/>
            <person name="Nakamura Y."/>
            <person name="Ichinomiya M."/>
            <person name="Sato N."/>
            <person name="Blanc-Mathieu R."/>
            <person name="Endo H."/>
            <person name="Kuwata A."/>
            <person name="Ogata H."/>
        </authorList>
    </citation>
    <scope>NUCLEOTIDE SEQUENCE [LARGE SCALE GENOMIC DNA]</scope>
</reference>
<evidence type="ECO:0000313" key="1">
    <source>
        <dbReference type="EMBL" id="GMI47385.1"/>
    </source>
</evidence>
<proteinExistence type="predicted"/>
<dbReference type="EMBL" id="BRYA01000342">
    <property type="protein sequence ID" value="GMI47385.1"/>
    <property type="molecule type" value="Genomic_DNA"/>
</dbReference>
<evidence type="ECO:0000313" key="2">
    <source>
        <dbReference type="Proteomes" id="UP001165065"/>
    </source>
</evidence>
<keyword evidence="2" id="KW-1185">Reference proteome</keyword>
<organism evidence="1 2">
    <name type="scientific">Triparma columacea</name>
    <dbReference type="NCBI Taxonomy" id="722753"/>
    <lineage>
        <taxon>Eukaryota</taxon>
        <taxon>Sar</taxon>
        <taxon>Stramenopiles</taxon>
        <taxon>Ochrophyta</taxon>
        <taxon>Bolidophyceae</taxon>
        <taxon>Parmales</taxon>
        <taxon>Triparmaceae</taxon>
        <taxon>Triparma</taxon>
    </lineage>
</organism>
<name>A0A9W7GNV0_9STRA</name>
<sequence>MVLSDNPSCTHGAPVGIGWYYETAKVFRLQRYELGRIVGARIADGGGGEGIVRGLIEGHFNDGGGGNEGGNVGVTNETLELMPRRRERKMLRIPALRRRELCMIGGSSRREINEVIKKVKKAREERARSYRKFERDLGKYERKLGQAPTYVRPPPGP</sequence>
<protein>
    <submittedName>
        <fullName evidence="1">Uncharacterized protein</fullName>
    </submittedName>
</protein>
<dbReference type="AlphaFoldDB" id="A0A9W7GNV0"/>
<dbReference type="Proteomes" id="UP001165065">
    <property type="component" value="Unassembled WGS sequence"/>
</dbReference>
<comment type="caution">
    <text evidence="1">The sequence shown here is derived from an EMBL/GenBank/DDBJ whole genome shotgun (WGS) entry which is preliminary data.</text>
</comment>